<evidence type="ECO:0000256" key="10">
    <source>
        <dbReference type="ARBA" id="ARBA00023225"/>
    </source>
</evidence>
<dbReference type="InterPro" id="IPR053716">
    <property type="entry name" value="Flag_assembly_chemotaxis_eff"/>
</dbReference>
<name>A0A8J4H505_9BACL</name>
<evidence type="ECO:0000256" key="5">
    <source>
        <dbReference type="ARBA" id="ARBA00022475"/>
    </source>
</evidence>
<dbReference type="Pfam" id="PF02050">
    <property type="entry name" value="FliJ"/>
    <property type="match status" value="1"/>
</dbReference>
<proteinExistence type="inferred from homology"/>
<feature type="coiled-coil region" evidence="11">
    <location>
        <begin position="73"/>
        <end position="107"/>
    </location>
</feature>
<keyword evidence="8" id="KW-0653">Protein transport</keyword>
<evidence type="ECO:0000256" key="2">
    <source>
        <dbReference type="ARBA" id="ARBA00010004"/>
    </source>
</evidence>
<keyword evidence="7" id="KW-1005">Bacterial flagellum biogenesis</keyword>
<dbReference type="NCBIfam" id="TIGR02473">
    <property type="entry name" value="flagell_FliJ"/>
    <property type="match status" value="1"/>
</dbReference>
<comment type="similarity">
    <text evidence="2">Belongs to the FliJ family.</text>
</comment>
<organism evidence="12 13">
    <name type="scientific">Xylanibacillus composti</name>
    <dbReference type="NCBI Taxonomy" id="1572762"/>
    <lineage>
        <taxon>Bacteria</taxon>
        <taxon>Bacillati</taxon>
        <taxon>Bacillota</taxon>
        <taxon>Bacilli</taxon>
        <taxon>Bacillales</taxon>
        <taxon>Paenibacillaceae</taxon>
        <taxon>Xylanibacillus</taxon>
    </lineage>
</organism>
<keyword evidence="11" id="KW-0175">Coiled coil</keyword>
<comment type="caution">
    <text evidence="12">The sequence shown here is derived from an EMBL/GenBank/DDBJ whole genome shotgun (WGS) entry which is preliminary data.</text>
</comment>
<keyword evidence="13" id="KW-1185">Reference proteome</keyword>
<evidence type="ECO:0000256" key="3">
    <source>
        <dbReference type="ARBA" id="ARBA00020392"/>
    </source>
</evidence>
<evidence type="ECO:0000256" key="4">
    <source>
        <dbReference type="ARBA" id="ARBA00022448"/>
    </source>
</evidence>
<evidence type="ECO:0000256" key="6">
    <source>
        <dbReference type="ARBA" id="ARBA00022500"/>
    </source>
</evidence>
<evidence type="ECO:0000256" key="7">
    <source>
        <dbReference type="ARBA" id="ARBA00022795"/>
    </source>
</evidence>
<dbReference type="GO" id="GO:0005886">
    <property type="term" value="C:plasma membrane"/>
    <property type="evidence" value="ECO:0007669"/>
    <property type="project" value="UniProtKB-SubCell"/>
</dbReference>
<evidence type="ECO:0000313" key="13">
    <source>
        <dbReference type="Proteomes" id="UP000677918"/>
    </source>
</evidence>
<dbReference type="Proteomes" id="UP000677918">
    <property type="component" value="Unassembled WGS sequence"/>
</dbReference>
<evidence type="ECO:0000256" key="8">
    <source>
        <dbReference type="ARBA" id="ARBA00022927"/>
    </source>
</evidence>
<gene>
    <name evidence="12" type="ORF">XYCOK13_14670</name>
</gene>
<protein>
    <recommendedName>
        <fullName evidence="3">Flagellar FliJ protein</fullName>
    </recommendedName>
</protein>
<dbReference type="GO" id="GO:0009288">
    <property type="term" value="C:bacterial-type flagellum"/>
    <property type="evidence" value="ECO:0007669"/>
    <property type="project" value="InterPro"/>
</dbReference>
<keyword evidence="9" id="KW-0472">Membrane</keyword>
<evidence type="ECO:0000313" key="12">
    <source>
        <dbReference type="EMBL" id="GIQ68643.1"/>
    </source>
</evidence>
<dbReference type="GO" id="GO:0015031">
    <property type="term" value="P:protein transport"/>
    <property type="evidence" value="ECO:0007669"/>
    <property type="project" value="UniProtKB-KW"/>
</dbReference>
<reference evidence="12" key="1">
    <citation type="submission" date="2021-04" db="EMBL/GenBank/DDBJ databases">
        <title>Draft genome sequence of Xylanibacillus composti strain K13.</title>
        <authorList>
            <person name="Uke A."/>
            <person name="Chhe C."/>
            <person name="Baramee S."/>
            <person name="Kosugi A."/>
        </authorList>
    </citation>
    <scope>NUCLEOTIDE SEQUENCE</scope>
    <source>
        <strain evidence="12">K13</strain>
    </source>
</reference>
<dbReference type="GO" id="GO:0071973">
    <property type="term" value="P:bacterial-type flagellum-dependent cell motility"/>
    <property type="evidence" value="ECO:0007669"/>
    <property type="project" value="InterPro"/>
</dbReference>
<dbReference type="GO" id="GO:0006935">
    <property type="term" value="P:chemotaxis"/>
    <property type="evidence" value="ECO:0007669"/>
    <property type="project" value="UniProtKB-KW"/>
</dbReference>
<keyword evidence="4" id="KW-0813">Transport</keyword>
<dbReference type="InterPro" id="IPR012823">
    <property type="entry name" value="Flagell_FliJ"/>
</dbReference>
<keyword evidence="5" id="KW-1003">Cell membrane</keyword>
<keyword evidence="6" id="KW-0145">Chemotaxis</keyword>
<evidence type="ECO:0000256" key="11">
    <source>
        <dbReference type="SAM" id="Coils"/>
    </source>
</evidence>
<keyword evidence="10" id="KW-1006">Bacterial flagellum protein export</keyword>
<accession>A0A8J4H505</accession>
<evidence type="ECO:0000256" key="9">
    <source>
        <dbReference type="ARBA" id="ARBA00023136"/>
    </source>
</evidence>
<comment type="subcellular location">
    <subcellularLocation>
        <location evidence="1">Cell membrane</location>
        <topology evidence="1">Peripheral membrane protein</topology>
        <orientation evidence="1">Cytoplasmic side</orientation>
    </subcellularLocation>
</comment>
<dbReference type="Gene3D" id="1.10.287.1700">
    <property type="match status" value="1"/>
</dbReference>
<dbReference type="AlphaFoldDB" id="A0A8J4H505"/>
<sequence length="154" mass="17732">MEVDGIKMLYRYPLQKIVDLKNNEKKQAEWMLAAAVGQLQTEEQGLQGILAEKQRVQETMKQSSSASVSIQSLQLLQEYVDHLARKAEEQTAQVNKAQQRLEHSQDQLKGCMLDEKKWSMSKEKAYQHYIRDLGRKEQNELDEIAVVRFAGSHG</sequence>
<dbReference type="GO" id="GO:0044781">
    <property type="term" value="P:bacterial-type flagellum organization"/>
    <property type="evidence" value="ECO:0007669"/>
    <property type="project" value="UniProtKB-KW"/>
</dbReference>
<dbReference type="EMBL" id="BOVK01000016">
    <property type="protein sequence ID" value="GIQ68643.1"/>
    <property type="molecule type" value="Genomic_DNA"/>
</dbReference>
<evidence type="ECO:0000256" key="1">
    <source>
        <dbReference type="ARBA" id="ARBA00004413"/>
    </source>
</evidence>